<evidence type="ECO:0000313" key="5">
    <source>
        <dbReference type="Proteomes" id="UP000056750"/>
    </source>
</evidence>
<feature type="domain" description="TraD/TraG TraM recognition site" evidence="3">
    <location>
        <begin position="452"/>
        <end position="537"/>
    </location>
</feature>
<dbReference type="SUPFAM" id="SSF52540">
    <property type="entry name" value="P-loop containing nucleoside triphosphate hydrolases"/>
    <property type="match status" value="1"/>
</dbReference>
<sequence>MSNRLHAPVNADSEVTRYYLESRSAFQLTMDACARIEISTPVLIIFCAFAFVYPAALILLMIIYGVFSINFFVNSDKYKTLPMKLPILLKKLVDKHNPKVGRPHQFDKAGATIHLGNERFNKKELWGIAPDMLLHLLVLGGTGAGKTEALLSINAASSILLGGASIYLDAKAAMNTSFRYNQLLRIVGREDSLKVLSFKTGNRSVDPQSWHKNSNTLAILNSGSAELCTNIIESMMPEGGQNQVFKDKALVILKGCMPCAVELRDKEVVNITPYLIGEFMSIKIMVQMAYPQYYDNQITYIHQDTGEDVVIPNLISARKRNALRSVLIKLGIQETEKALKDTSKQPSEVAKQFSYADGYVVKPLTDFQSTYGHIFECELGEIDTTDIIQNNHVFLIFIPAMEASDDAKLTQGKIGLSLVKASISLGLGPNAEGDADDVIHNLPIDLRYISTCTVDEYAEAAKAGNFAITTSQARGLGMSMIFSNQELASLLESSKDETNKIWGNTGLKIVLKLYDSNETMDYINKLTGKRRVLMANNLKRGVVRTFQNVNEEATIQEVEAVEFRDLFEQTEGLAHIIQNGKVIRSKMFYHGLPEIKNDNFVHVRQLEVLPPTNQSVMAMRQKLMSKVVITNMLDKSEYPTVGSSDFNLPSQKPNDWIEQLLKAADFEPTEDDVSVYPTSEPASATRTESEPRETHSDVDETKTLHITPPKKKTRDSQAGRVVQNKSNTWVYGFKTSPNLANPKALADSIAALAKQSGVTKEFAEAESKMQVEKVAESMKYTSKEVEKTEQDASIMWDALLNSGKNKER</sequence>
<accession>A0ABN4LWD0</accession>
<evidence type="ECO:0000313" key="4">
    <source>
        <dbReference type="EMBL" id="AMJ76642.1"/>
    </source>
</evidence>
<dbReference type="EMBL" id="CP013927">
    <property type="protein sequence ID" value="AMJ76642.1"/>
    <property type="molecule type" value="Genomic_DNA"/>
</dbReference>
<organism evidence="4 5">
    <name type="scientific">Alteromonas stellipolaris</name>
    <dbReference type="NCBI Taxonomy" id="233316"/>
    <lineage>
        <taxon>Bacteria</taxon>
        <taxon>Pseudomonadati</taxon>
        <taxon>Pseudomonadota</taxon>
        <taxon>Gammaproteobacteria</taxon>
        <taxon>Alteromonadales</taxon>
        <taxon>Alteromonadaceae</taxon>
        <taxon>Alteromonas/Salinimonas group</taxon>
        <taxon>Alteromonas</taxon>
    </lineage>
</organism>
<feature type="compositionally biased region" description="Basic and acidic residues" evidence="1">
    <location>
        <begin position="687"/>
        <end position="703"/>
    </location>
</feature>
<evidence type="ECO:0000259" key="3">
    <source>
        <dbReference type="Pfam" id="PF12696"/>
    </source>
</evidence>
<geneLocation type="plasmid" evidence="4 5">
    <name>pASTE61-200</name>
</geneLocation>
<keyword evidence="2" id="KW-0812">Transmembrane</keyword>
<feature type="compositionally biased region" description="Polar residues" evidence="1">
    <location>
        <begin position="676"/>
        <end position="686"/>
    </location>
</feature>
<dbReference type="RefSeq" id="WP_061093683.1">
    <property type="nucleotide sequence ID" value="NZ_CP013927.1"/>
</dbReference>
<evidence type="ECO:0000256" key="1">
    <source>
        <dbReference type="SAM" id="MobiDB-lite"/>
    </source>
</evidence>
<evidence type="ECO:0000256" key="2">
    <source>
        <dbReference type="SAM" id="Phobius"/>
    </source>
</evidence>
<reference evidence="4 5" key="1">
    <citation type="submission" date="2015-12" db="EMBL/GenBank/DDBJ databases">
        <title>Intraspecies pangenome expansion in the marine bacterium Alteromonas.</title>
        <authorList>
            <person name="Lopez-Perez M."/>
            <person name="Rodriguez-Valera F."/>
        </authorList>
    </citation>
    <scope>NUCLEOTIDE SEQUENCE [LARGE SCALE GENOMIC DNA]</scope>
    <source>
        <strain evidence="4 5">LMG 21861</strain>
        <plasmid evidence="4 5">pASTE61-200</plasmid>
    </source>
</reference>
<dbReference type="Pfam" id="PF12696">
    <property type="entry name" value="TraG-D_C"/>
    <property type="match status" value="1"/>
</dbReference>
<feature type="region of interest" description="Disordered" evidence="1">
    <location>
        <begin position="669"/>
        <end position="720"/>
    </location>
</feature>
<keyword evidence="5" id="KW-1185">Reference proteome</keyword>
<keyword evidence="2" id="KW-0472">Membrane</keyword>
<dbReference type="InterPro" id="IPR032689">
    <property type="entry name" value="TraG-D_C"/>
</dbReference>
<dbReference type="InterPro" id="IPR027417">
    <property type="entry name" value="P-loop_NTPase"/>
</dbReference>
<name>A0ABN4LWD0_9ALTE</name>
<keyword evidence="4" id="KW-0614">Plasmid</keyword>
<proteinExistence type="predicted"/>
<dbReference type="Proteomes" id="UP000056750">
    <property type="component" value="Plasmid pASTE61-200"/>
</dbReference>
<dbReference type="Gene3D" id="3.40.50.300">
    <property type="entry name" value="P-loop containing nucleotide triphosphate hydrolases"/>
    <property type="match status" value="1"/>
</dbReference>
<feature type="transmembrane region" description="Helical" evidence="2">
    <location>
        <begin position="42"/>
        <end position="67"/>
    </location>
</feature>
<keyword evidence="2" id="KW-1133">Transmembrane helix</keyword>
<protein>
    <recommendedName>
        <fullName evidence="3">TraD/TraG TraM recognition site domain-containing protein</fullName>
    </recommendedName>
</protein>
<gene>
    <name evidence="4" type="ORF">AVL57_00410</name>
</gene>